<dbReference type="PRINTS" id="PR00793">
    <property type="entry name" value="PROAMNOPTASE"/>
</dbReference>
<evidence type="ECO:0000256" key="1">
    <source>
        <dbReference type="ARBA" id="ARBA00010088"/>
    </source>
</evidence>
<accession>A0A3D9BHC1</accession>
<name>A0A3D9BHC1_9FLAO</name>
<reference evidence="4 5" key="1">
    <citation type="journal article" date="2004" name="Emerg. Infect. Dis.">
        <title>Amoebae-resisting bacteria isolated from human nasal swabs by amoebal coculture.</title>
        <authorList>
            <person name="Greub G."/>
            <person name="La Scola B."/>
            <person name="Raoult D."/>
        </authorList>
    </citation>
    <scope>NUCLEOTIDE SEQUENCE [LARGE SCALE GENOMIC DNA]</scope>
    <source>
        <strain evidence="4 5">CCUG 51329</strain>
    </source>
</reference>
<dbReference type="InterPro" id="IPR002410">
    <property type="entry name" value="Peptidase_S33"/>
</dbReference>
<keyword evidence="2 4" id="KW-0378">Hydrolase</keyword>
<dbReference type="PANTHER" id="PTHR43689:SF8">
    <property type="entry name" value="ALPHA_BETA-HYDROLASES SUPERFAMILY PROTEIN"/>
    <property type="match status" value="1"/>
</dbReference>
<dbReference type="GO" id="GO:0008233">
    <property type="term" value="F:peptidase activity"/>
    <property type="evidence" value="ECO:0007669"/>
    <property type="project" value="InterPro"/>
</dbReference>
<evidence type="ECO:0000256" key="2">
    <source>
        <dbReference type="ARBA" id="ARBA00022801"/>
    </source>
</evidence>
<evidence type="ECO:0000313" key="5">
    <source>
        <dbReference type="Proteomes" id="UP000256924"/>
    </source>
</evidence>
<comment type="similarity">
    <text evidence="1">Belongs to the peptidase S33 family.</text>
</comment>
<dbReference type="Pfam" id="PF00561">
    <property type="entry name" value="Abhydrolase_1"/>
    <property type="match status" value="1"/>
</dbReference>
<dbReference type="Gene3D" id="3.40.50.1820">
    <property type="entry name" value="alpha/beta hydrolase"/>
    <property type="match status" value="1"/>
</dbReference>
<dbReference type="AlphaFoldDB" id="A0A3D9BHC1"/>
<dbReference type="EMBL" id="QNVU01000002">
    <property type="protein sequence ID" value="REC52929.1"/>
    <property type="molecule type" value="Genomic_DNA"/>
</dbReference>
<proteinExistence type="inferred from homology"/>
<organism evidence="4 5">
    <name type="scientific">Candidatus Chryseobacterium massiliense</name>
    <dbReference type="NCBI Taxonomy" id="204089"/>
    <lineage>
        <taxon>Bacteria</taxon>
        <taxon>Pseudomonadati</taxon>
        <taxon>Bacteroidota</taxon>
        <taxon>Flavobacteriia</taxon>
        <taxon>Flavobacteriales</taxon>
        <taxon>Weeksellaceae</taxon>
        <taxon>Chryseobacterium group</taxon>
        <taxon>Chryseobacterium</taxon>
    </lineage>
</organism>
<dbReference type="GO" id="GO:0006508">
    <property type="term" value="P:proteolysis"/>
    <property type="evidence" value="ECO:0007669"/>
    <property type="project" value="InterPro"/>
</dbReference>
<dbReference type="Proteomes" id="UP000256924">
    <property type="component" value="Unassembled WGS sequence"/>
</dbReference>
<dbReference type="PANTHER" id="PTHR43689">
    <property type="entry name" value="HYDROLASE"/>
    <property type="match status" value="1"/>
</dbReference>
<evidence type="ECO:0000313" key="4">
    <source>
        <dbReference type="EMBL" id="REC52929.1"/>
    </source>
</evidence>
<dbReference type="SUPFAM" id="SSF53474">
    <property type="entry name" value="alpha/beta-Hydrolases"/>
    <property type="match status" value="1"/>
</dbReference>
<dbReference type="RefSeq" id="WP_116096254.1">
    <property type="nucleotide sequence ID" value="NZ_QNVU01000002.1"/>
</dbReference>
<dbReference type="InterPro" id="IPR000073">
    <property type="entry name" value="AB_hydrolase_1"/>
</dbReference>
<dbReference type="InterPro" id="IPR029058">
    <property type="entry name" value="AB_hydrolase_fold"/>
</dbReference>
<sequence length="258" mass="29501">MEGRIINVNGKKLYTEYQKTFENKPTIVFLHDSLGCTQLWREFPARLALQIQCNVLIYDRLGYGKSFPMLTCERVNNYMEQEADLLNDLLKELNINDIILFGHSDGGTIALIFAARYPEKVTATLCEAGHIFVEEITVKGVKNAFEAYKTTNLPERLAKYHGDKVEMMVKAWTEIWLSDRFRSWNIEYLLKDITSPLLFIQGENDEYGTLDQVEKTISQVSGTAEKFIIPNIGHTPHKEIPDAVLQKSTEFISSIIKG</sequence>
<feature type="domain" description="AB hydrolase-1" evidence="3">
    <location>
        <begin position="25"/>
        <end position="128"/>
    </location>
</feature>
<evidence type="ECO:0000259" key="3">
    <source>
        <dbReference type="Pfam" id="PF00561"/>
    </source>
</evidence>
<protein>
    <submittedName>
        <fullName evidence="4">Alpha/beta hydrolase</fullName>
    </submittedName>
</protein>
<comment type="caution">
    <text evidence="4">The sequence shown here is derived from an EMBL/GenBank/DDBJ whole genome shotgun (WGS) entry which is preliminary data.</text>
</comment>
<gene>
    <name evidence="4" type="ORF">DRF68_01865</name>
</gene>
<keyword evidence="5" id="KW-1185">Reference proteome</keyword>